<dbReference type="EMBL" id="KZ107850">
    <property type="protein sequence ID" value="OSS46930.1"/>
    <property type="molecule type" value="Genomic_DNA"/>
</dbReference>
<name>A0A1Y2LT05_EPING</name>
<dbReference type="Gene3D" id="3.80.10.10">
    <property type="entry name" value="Ribonuclease Inhibitor"/>
    <property type="match status" value="1"/>
</dbReference>
<dbReference type="OMA" id="NRHAKAY"/>
<feature type="compositionally biased region" description="Pro residues" evidence="1">
    <location>
        <begin position="512"/>
        <end position="527"/>
    </location>
</feature>
<dbReference type="InParanoid" id="A0A1Y2LT05"/>
<dbReference type="InterPro" id="IPR036047">
    <property type="entry name" value="F-box-like_dom_sf"/>
</dbReference>
<evidence type="ECO:0000256" key="1">
    <source>
        <dbReference type="SAM" id="MobiDB-lite"/>
    </source>
</evidence>
<feature type="region of interest" description="Disordered" evidence="1">
    <location>
        <begin position="502"/>
        <end position="538"/>
    </location>
</feature>
<dbReference type="Proteomes" id="UP000193240">
    <property type="component" value="Unassembled WGS sequence"/>
</dbReference>
<protein>
    <recommendedName>
        <fullName evidence="2">F-box domain-containing protein</fullName>
    </recommendedName>
</protein>
<dbReference type="Pfam" id="PF12937">
    <property type="entry name" value="F-box-like"/>
    <property type="match status" value="1"/>
</dbReference>
<proteinExistence type="predicted"/>
<dbReference type="InterPro" id="IPR032675">
    <property type="entry name" value="LRR_dom_sf"/>
</dbReference>
<evidence type="ECO:0000313" key="3">
    <source>
        <dbReference type="EMBL" id="OSS46930.1"/>
    </source>
</evidence>
<sequence>MASTLLGSVDHRLPNELTLAVVQHLAHDHGTLCTLAQTCRGFQQLAEEHIYKTIKLRSVRDLQRIISAFVARHDRVRAVHTLEILYRYNEHLDVSLERRRAFNECVAQMVNLRNWHIESPYDNFKWENGGHEWVEGDMERFRQALERACVEGAKEKARFALNQSLWKSMRRTVGLAQLQSLTIHSHGARADFWELGEFHCLFRHPSLRHLHVSCVTLPETLDVLEPHRNTTPLTTLIFDECNLHIKSLRQILGTPEKLKNLTLGENIFNINRSQELSPRLSPDPVAALEAIAPVAHSLESLTHLDSKWRIHPGKFTITRKRITGEGMRHFRFLKTMECDTESFLHESIIMNPELCPPNLDTLIVRRHYYVAEDFFDYLPDVGIYTVLPSLNTLDLRQSAVSLATLATAEYICHPERLRSRHAYGYTLSKRDINFRVSIELGRGSSLIPPYLHGEPVPEVHCLYDASLVGFRRRIVDEPTDPKTRPGENHALFPGHIVSPFHPFRADNAPAPASIPSPFPADPSTPTPPDDDLPETDQLSDDTVRQMTNATHRTLESAKKRFKRRLRLDPLLVADDLAGASADDSDVDNESDSDSFGDSSGGEDSDLDAMLADLQNDGDEEAFLHFLQHMQEQGIEVELESGGESGDDEDDGEWHDAEEGLIPGMDEEDILWEDAENDLSLNEDLD</sequence>
<evidence type="ECO:0000259" key="2">
    <source>
        <dbReference type="Pfam" id="PF12937"/>
    </source>
</evidence>
<feature type="compositionally biased region" description="Acidic residues" evidence="1">
    <location>
        <begin position="528"/>
        <end position="538"/>
    </location>
</feature>
<evidence type="ECO:0000313" key="4">
    <source>
        <dbReference type="Proteomes" id="UP000193240"/>
    </source>
</evidence>
<dbReference type="AlphaFoldDB" id="A0A1Y2LT05"/>
<reference evidence="3 4" key="1">
    <citation type="journal article" date="2017" name="Genome Announc.">
        <title>Genome sequence of the saprophytic ascomycete Epicoccum nigrum ICMP 19927 strain isolated from New Zealand.</title>
        <authorList>
            <person name="Fokin M."/>
            <person name="Fleetwood D."/>
            <person name="Weir B.S."/>
            <person name="Villas-Boas S.G."/>
        </authorList>
    </citation>
    <scope>NUCLEOTIDE SEQUENCE [LARGE SCALE GENOMIC DNA]</scope>
    <source>
        <strain evidence="3 4">ICMP 19927</strain>
    </source>
</reference>
<feature type="region of interest" description="Disordered" evidence="1">
    <location>
        <begin position="579"/>
        <end position="606"/>
    </location>
</feature>
<organism evidence="3 4">
    <name type="scientific">Epicoccum nigrum</name>
    <name type="common">Soil fungus</name>
    <name type="synonym">Epicoccum purpurascens</name>
    <dbReference type="NCBI Taxonomy" id="105696"/>
    <lineage>
        <taxon>Eukaryota</taxon>
        <taxon>Fungi</taxon>
        <taxon>Dikarya</taxon>
        <taxon>Ascomycota</taxon>
        <taxon>Pezizomycotina</taxon>
        <taxon>Dothideomycetes</taxon>
        <taxon>Pleosporomycetidae</taxon>
        <taxon>Pleosporales</taxon>
        <taxon>Pleosporineae</taxon>
        <taxon>Didymellaceae</taxon>
        <taxon>Epicoccum</taxon>
    </lineage>
</organism>
<dbReference type="SUPFAM" id="SSF52047">
    <property type="entry name" value="RNI-like"/>
    <property type="match status" value="1"/>
</dbReference>
<keyword evidence="4" id="KW-1185">Reference proteome</keyword>
<dbReference type="SUPFAM" id="SSF81383">
    <property type="entry name" value="F-box domain"/>
    <property type="match status" value="1"/>
</dbReference>
<feature type="compositionally biased region" description="Acidic residues" evidence="1">
    <location>
        <begin position="582"/>
        <end position="606"/>
    </location>
</feature>
<accession>A0A1Y2LT05</accession>
<gene>
    <name evidence="3" type="ORF">B5807_09075</name>
</gene>
<feature type="domain" description="F-box" evidence="2">
    <location>
        <begin position="12"/>
        <end position="56"/>
    </location>
</feature>
<dbReference type="InterPro" id="IPR001810">
    <property type="entry name" value="F-box_dom"/>
</dbReference>
<dbReference type="STRING" id="105696.A0A1Y2LT05"/>